<dbReference type="InterPro" id="IPR028250">
    <property type="entry name" value="DsbDN"/>
</dbReference>
<name>A0A0F5L2Y6_9HYPH</name>
<comment type="caution">
    <text evidence="3">The sequence shown here is derived from an EMBL/GenBank/DDBJ whole genome shotgun (WGS) entry which is preliminary data.</text>
</comment>
<feature type="signal peptide" evidence="1">
    <location>
        <begin position="1"/>
        <end position="22"/>
    </location>
</feature>
<dbReference type="STRING" id="361041.VW35_17485"/>
<feature type="chain" id="PRO_5002491735" description="Thiol:disulfide interchange protein DsbD N-terminal domain-containing protein" evidence="1">
    <location>
        <begin position="23"/>
        <end position="274"/>
    </location>
</feature>
<feature type="domain" description="Thiol:disulfide interchange protein DsbD N-terminal" evidence="2">
    <location>
        <begin position="46"/>
        <end position="150"/>
    </location>
</feature>
<accession>A0A0F5L2Y6</accession>
<organism evidence="3 4">
    <name type="scientific">Devosia soli</name>
    <dbReference type="NCBI Taxonomy" id="361041"/>
    <lineage>
        <taxon>Bacteria</taxon>
        <taxon>Pseudomonadati</taxon>
        <taxon>Pseudomonadota</taxon>
        <taxon>Alphaproteobacteria</taxon>
        <taxon>Hyphomicrobiales</taxon>
        <taxon>Devosiaceae</taxon>
        <taxon>Devosia</taxon>
    </lineage>
</organism>
<evidence type="ECO:0000313" key="4">
    <source>
        <dbReference type="Proteomes" id="UP000033514"/>
    </source>
</evidence>
<protein>
    <recommendedName>
        <fullName evidence="2">Thiol:disulfide interchange protein DsbD N-terminal domain-containing protein</fullName>
    </recommendedName>
</protein>
<dbReference type="Proteomes" id="UP000033514">
    <property type="component" value="Unassembled WGS sequence"/>
</dbReference>
<dbReference type="Pfam" id="PF11412">
    <property type="entry name" value="DsbD_N"/>
    <property type="match status" value="1"/>
</dbReference>
<keyword evidence="4" id="KW-1185">Reference proteome</keyword>
<sequence>MPMRIPILALAAALLLPAAIQAGETLWQEVVPGVQLRLVSTGEVKPDGTTLFGLEIKMPPTTKTYWHVPGETGFPAELDLAGSKGVASAEIVWPHPAIDVSTGYLDYAYFGDTLLPIAVKVDDASGVAKVSALLGICSDICLPAQASFTLPVRDAGPDRPNGLRIRQALAEAPIPWAGGAEPLGKVEYLEAKKALAVEVTDPSLDVSSLIAVTDSGEPLFGMPQKSPQGDLVLLPILAKTKNIELKGRNIQLTFMTGMGAFELRRTIESDLASK</sequence>
<dbReference type="PATRIC" id="fig|361041.3.peg.2902"/>
<evidence type="ECO:0000256" key="1">
    <source>
        <dbReference type="SAM" id="SignalP"/>
    </source>
</evidence>
<reference evidence="3 4" key="1">
    <citation type="submission" date="2015-03" db="EMBL/GenBank/DDBJ databases">
        <authorList>
            <person name="Hassan Y.I."/>
            <person name="Lepp D."/>
            <person name="Zhou T."/>
        </authorList>
    </citation>
    <scope>NUCLEOTIDE SEQUENCE [LARGE SCALE GENOMIC DNA]</scope>
    <source>
        <strain evidence="3 4">GH2-10</strain>
    </source>
</reference>
<dbReference type="EMBL" id="LAJG01000042">
    <property type="protein sequence ID" value="KKB76565.1"/>
    <property type="molecule type" value="Genomic_DNA"/>
</dbReference>
<evidence type="ECO:0000313" key="3">
    <source>
        <dbReference type="EMBL" id="KKB76565.1"/>
    </source>
</evidence>
<evidence type="ECO:0000259" key="2">
    <source>
        <dbReference type="Pfam" id="PF11412"/>
    </source>
</evidence>
<proteinExistence type="predicted"/>
<keyword evidence="1" id="KW-0732">Signal</keyword>
<gene>
    <name evidence="3" type="ORF">VW35_17485</name>
</gene>
<dbReference type="AlphaFoldDB" id="A0A0F5L2Y6"/>